<keyword evidence="3" id="KW-1185">Reference proteome</keyword>
<organism evidence="2 3">
    <name type="scientific">Saccharopolyspora phatthalungensis</name>
    <dbReference type="NCBI Taxonomy" id="664693"/>
    <lineage>
        <taxon>Bacteria</taxon>
        <taxon>Bacillati</taxon>
        <taxon>Actinomycetota</taxon>
        <taxon>Actinomycetes</taxon>
        <taxon>Pseudonocardiales</taxon>
        <taxon>Pseudonocardiaceae</taxon>
        <taxon>Saccharopolyspora</taxon>
    </lineage>
</organism>
<dbReference type="Pfam" id="PF24553">
    <property type="entry name" value="Rv0428c_C"/>
    <property type="match status" value="1"/>
</dbReference>
<protein>
    <recommendedName>
        <fullName evidence="1">Histone acetyltransferase Rv0428c-like C-terminal domain-containing protein</fullName>
    </recommendedName>
</protein>
<proteinExistence type="predicted"/>
<dbReference type="InterPro" id="IPR056935">
    <property type="entry name" value="Rv0428c-like_C"/>
</dbReference>
<gene>
    <name evidence="2" type="ORF">BJ970_000329</name>
</gene>
<evidence type="ECO:0000313" key="3">
    <source>
        <dbReference type="Proteomes" id="UP000584374"/>
    </source>
</evidence>
<dbReference type="RefSeq" id="WP_184722685.1">
    <property type="nucleotide sequence ID" value="NZ_JACHIW010000001.1"/>
</dbReference>
<dbReference type="AlphaFoldDB" id="A0A840Q347"/>
<name>A0A840Q347_9PSEU</name>
<dbReference type="Gene3D" id="3.40.630.30">
    <property type="match status" value="1"/>
</dbReference>
<evidence type="ECO:0000313" key="2">
    <source>
        <dbReference type="EMBL" id="MBB5152795.1"/>
    </source>
</evidence>
<dbReference type="Proteomes" id="UP000584374">
    <property type="component" value="Unassembled WGS sequence"/>
</dbReference>
<comment type="caution">
    <text evidence="2">The sequence shown here is derived from an EMBL/GenBank/DDBJ whole genome shotgun (WGS) entry which is preliminary data.</text>
</comment>
<accession>A0A840Q347</accession>
<dbReference type="EMBL" id="JACHIW010000001">
    <property type="protein sequence ID" value="MBB5152795.1"/>
    <property type="molecule type" value="Genomic_DNA"/>
</dbReference>
<reference evidence="2 3" key="1">
    <citation type="submission" date="2020-08" db="EMBL/GenBank/DDBJ databases">
        <title>Sequencing the genomes of 1000 actinobacteria strains.</title>
        <authorList>
            <person name="Klenk H.-P."/>
        </authorList>
    </citation>
    <scope>NUCLEOTIDE SEQUENCE [LARGE SCALE GENOMIC DNA]</scope>
    <source>
        <strain evidence="2 3">DSM 45584</strain>
    </source>
</reference>
<evidence type="ECO:0000259" key="1">
    <source>
        <dbReference type="Pfam" id="PF24553"/>
    </source>
</evidence>
<sequence length="121" mass="13180">MGFVGLEIERAAVATWPASTVERVDGWLYRCCGLLNRKRSNSALPPAVVADAAAAVERLEEFYAVRGTKPIVQVSPLDRHAELDAFLAARGYRVVAPTAVMFADCTRVLDDLARLPLPGRL</sequence>
<feature type="domain" description="Histone acetyltransferase Rv0428c-like C-terminal" evidence="1">
    <location>
        <begin position="8"/>
        <end position="89"/>
    </location>
</feature>